<protein>
    <submittedName>
        <fullName evidence="1">Uncharacterized protein</fullName>
    </submittedName>
</protein>
<dbReference type="InterPro" id="IPR004158">
    <property type="entry name" value="DUF247_pln"/>
</dbReference>
<proteinExistence type="predicted"/>
<dbReference type="Pfam" id="PF03140">
    <property type="entry name" value="DUF247"/>
    <property type="match status" value="1"/>
</dbReference>
<organism evidence="1 2">
    <name type="scientific">Hevea brasiliensis</name>
    <name type="common">Para rubber tree</name>
    <name type="synonym">Siphonia brasiliensis</name>
    <dbReference type="NCBI Taxonomy" id="3981"/>
    <lineage>
        <taxon>Eukaryota</taxon>
        <taxon>Viridiplantae</taxon>
        <taxon>Streptophyta</taxon>
        <taxon>Embryophyta</taxon>
        <taxon>Tracheophyta</taxon>
        <taxon>Spermatophyta</taxon>
        <taxon>Magnoliopsida</taxon>
        <taxon>eudicotyledons</taxon>
        <taxon>Gunneridae</taxon>
        <taxon>Pentapetalae</taxon>
        <taxon>rosids</taxon>
        <taxon>fabids</taxon>
        <taxon>Malpighiales</taxon>
        <taxon>Euphorbiaceae</taxon>
        <taxon>Crotonoideae</taxon>
        <taxon>Micrandreae</taxon>
        <taxon>Hevea</taxon>
    </lineage>
</organism>
<evidence type="ECO:0000313" key="2">
    <source>
        <dbReference type="Proteomes" id="UP000467840"/>
    </source>
</evidence>
<dbReference type="Proteomes" id="UP000467840">
    <property type="component" value="Chromosome 10"/>
</dbReference>
<accession>A0A6A6N9S0</accession>
<keyword evidence="2" id="KW-1185">Reference proteome</keyword>
<evidence type="ECO:0000313" key="1">
    <source>
        <dbReference type="EMBL" id="KAF2320959.1"/>
    </source>
</evidence>
<reference evidence="1 2" key="1">
    <citation type="journal article" date="2020" name="Mol. Plant">
        <title>The Chromosome-Based Rubber Tree Genome Provides New Insights into Spurge Genome Evolution and Rubber Biosynthesis.</title>
        <authorList>
            <person name="Liu J."/>
            <person name="Shi C."/>
            <person name="Shi C.C."/>
            <person name="Li W."/>
            <person name="Zhang Q.J."/>
            <person name="Zhang Y."/>
            <person name="Li K."/>
            <person name="Lu H.F."/>
            <person name="Shi C."/>
            <person name="Zhu S.T."/>
            <person name="Xiao Z.Y."/>
            <person name="Nan H."/>
            <person name="Yue Y."/>
            <person name="Zhu X.G."/>
            <person name="Wu Y."/>
            <person name="Hong X.N."/>
            <person name="Fan G.Y."/>
            <person name="Tong Y."/>
            <person name="Zhang D."/>
            <person name="Mao C.L."/>
            <person name="Liu Y.L."/>
            <person name="Hao S.J."/>
            <person name="Liu W.Q."/>
            <person name="Lv M.Q."/>
            <person name="Zhang H.B."/>
            <person name="Liu Y."/>
            <person name="Hu-Tang G.R."/>
            <person name="Wang J.P."/>
            <person name="Wang J.H."/>
            <person name="Sun Y.H."/>
            <person name="Ni S.B."/>
            <person name="Chen W.B."/>
            <person name="Zhang X.C."/>
            <person name="Jiao Y.N."/>
            <person name="Eichler E.E."/>
            <person name="Li G.H."/>
            <person name="Liu X."/>
            <person name="Gao L.Z."/>
        </authorList>
    </citation>
    <scope>NUCLEOTIDE SEQUENCE [LARGE SCALE GENOMIC DNA]</scope>
    <source>
        <strain evidence="2">cv. GT1</strain>
        <tissue evidence="1">Leaf</tissue>
    </source>
</reference>
<dbReference type="EMBL" id="JAAGAX010000003">
    <property type="protein sequence ID" value="KAF2320959.1"/>
    <property type="molecule type" value="Genomic_DNA"/>
</dbReference>
<dbReference type="PANTHER" id="PTHR31170">
    <property type="entry name" value="BNAC04G53230D PROTEIN"/>
    <property type="match status" value="1"/>
</dbReference>
<comment type="caution">
    <text evidence="1">The sequence shown here is derived from an EMBL/GenBank/DDBJ whole genome shotgun (WGS) entry which is preliminary data.</text>
</comment>
<dbReference type="PANTHER" id="PTHR31170:SF25">
    <property type="entry name" value="BNAA09G04570D PROTEIN"/>
    <property type="match status" value="1"/>
</dbReference>
<sequence>MTVVRPGLATVGVTGLAYAGSGLGAHLDPVSLTKSSKIQMGTQSKASPDSMVIDMGDSVINSNFNEENWISKIKGILNEEQLGHEIDNPTNCIFQVPKSVSSIKPEAFIPQRIALGPYHHFRPKFYKMQKCKLHEVQIVHQRLKLPEFQLFDQLKRKVKDVRGYYHEHLDIHDDTLSWIMVIDEEKALTPTASQLSSVKVKFCHTGLGISFICFTKEDTALHLPVLL</sequence>
<dbReference type="AlphaFoldDB" id="A0A6A6N9S0"/>
<name>A0A6A6N9S0_HEVBR</name>
<gene>
    <name evidence="1" type="ORF">GH714_032214</name>
</gene>